<dbReference type="PANTHER" id="PTHR43024">
    <property type="entry name" value="UDP-N-ACETYLMURAMOYL-TRIPEPTIDE--D-ALANYL-D-ALANINE LIGASE"/>
    <property type="match status" value="1"/>
</dbReference>
<evidence type="ECO:0000256" key="9">
    <source>
        <dbReference type="ARBA" id="ARBA00023316"/>
    </source>
</evidence>
<evidence type="ECO:0000313" key="15">
    <source>
        <dbReference type="EMBL" id="MEP0863174.1"/>
    </source>
</evidence>
<dbReference type="InterPro" id="IPR036565">
    <property type="entry name" value="Mur-like_cat_sf"/>
</dbReference>
<dbReference type="Gene3D" id="3.40.1390.10">
    <property type="entry name" value="MurE/MurF, N-terminal domain"/>
    <property type="match status" value="1"/>
</dbReference>
<dbReference type="InterPro" id="IPR051046">
    <property type="entry name" value="MurCDEF_CellWall_CoF430Synth"/>
</dbReference>
<comment type="function">
    <text evidence="10 11">Involved in cell wall formation. Catalyzes the final step in the synthesis of UDP-N-acetylmuramoyl-pentapeptide, the precursor of murein.</text>
</comment>
<evidence type="ECO:0000256" key="8">
    <source>
        <dbReference type="ARBA" id="ARBA00023306"/>
    </source>
</evidence>
<proteinExistence type="inferred from homology"/>
<reference evidence="15 16" key="1">
    <citation type="submission" date="2022-04" db="EMBL/GenBank/DDBJ databases">
        <title>Positive selection, recombination, and allopatry shape intraspecific diversity of widespread and dominant cyanobacteria.</title>
        <authorList>
            <person name="Wei J."/>
            <person name="Shu W."/>
            <person name="Hu C."/>
        </authorList>
    </citation>
    <scope>NUCLEOTIDE SEQUENCE [LARGE SCALE GENOMIC DNA]</scope>
    <source>
        <strain evidence="15 16">GB2-A5</strain>
    </source>
</reference>
<evidence type="ECO:0000259" key="13">
    <source>
        <dbReference type="Pfam" id="PF02875"/>
    </source>
</evidence>
<evidence type="ECO:0000256" key="10">
    <source>
        <dbReference type="HAMAP-Rule" id="MF_02019"/>
    </source>
</evidence>
<comment type="catalytic activity">
    <reaction evidence="10 11">
        <text>D-alanyl-D-alanine + UDP-N-acetyl-alpha-D-muramoyl-L-alanyl-gamma-D-glutamyl-meso-2,6-diaminopimelate + ATP = UDP-N-acetyl-alpha-D-muramoyl-L-alanyl-gamma-D-glutamyl-meso-2,6-diaminopimeloyl-D-alanyl-D-alanine + ADP + phosphate + H(+)</text>
        <dbReference type="Rhea" id="RHEA:28374"/>
        <dbReference type="ChEBI" id="CHEBI:15378"/>
        <dbReference type="ChEBI" id="CHEBI:30616"/>
        <dbReference type="ChEBI" id="CHEBI:43474"/>
        <dbReference type="ChEBI" id="CHEBI:57822"/>
        <dbReference type="ChEBI" id="CHEBI:61386"/>
        <dbReference type="ChEBI" id="CHEBI:83905"/>
        <dbReference type="ChEBI" id="CHEBI:456216"/>
        <dbReference type="EC" id="6.3.2.10"/>
    </reaction>
</comment>
<dbReference type="Pfam" id="PF08245">
    <property type="entry name" value="Mur_ligase_M"/>
    <property type="match status" value="1"/>
</dbReference>
<dbReference type="InterPro" id="IPR035911">
    <property type="entry name" value="MurE/MurF_N"/>
</dbReference>
<dbReference type="SUPFAM" id="SSF63418">
    <property type="entry name" value="MurE/MurF N-terminal domain"/>
    <property type="match status" value="1"/>
</dbReference>
<gene>
    <name evidence="10" type="primary">murF</name>
    <name evidence="15" type="ORF">NDI37_01670</name>
</gene>
<keyword evidence="2 10" id="KW-0436">Ligase</keyword>
<sequence>MSFHVLLSQLAEIIAAGSVNLSDDLLAAPVAGITTDTRTLKAGEVFVALRGEKFDGHEFVETALRKGAIAVITDYKMPGAIPQLHVKDTLTAYQAIARWWRSQFKIPVIGITGSCGKTTTKELVSAVLSSTKGNIHKTLFNYNNEIGVPKTLLEMSPIHDYAVIEMAMRAKGEIALLTQIACPTIGVITNVGTAHIGRLGSKEAIAQAKCELLAEMPSSSIAVLNHDDRRLMETAAGVWQGQTITYGLEGGDVRGELIDNETLLVAGMRLPLPLPGRHNASNFLAALAVAKILQVDWTPFKAGLAVNLPSGRAQRYNLPNDVVILDETYNAGLESMLAALQLLAETPGKRHIAVLGTMKELGEQSPEFHFAVGEAARKLNLDGLLILVDDKEAEAIALGAAPLPAECFTTHQAIVDRLKEMVEESDRILFKASHSVALDRVVNQFRAEFTA</sequence>
<feature type="domain" description="Mur ligase central" evidence="14">
    <location>
        <begin position="111"/>
        <end position="290"/>
    </location>
</feature>
<evidence type="ECO:0000256" key="1">
    <source>
        <dbReference type="ARBA" id="ARBA00022490"/>
    </source>
</evidence>
<evidence type="ECO:0000256" key="7">
    <source>
        <dbReference type="ARBA" id="ARBA00022984"/>
    </source>
</evidence>
<dbReference type="Pfam" id="PF01225">
    <property type="entry name" value="Mur_ligase"/>
    <property type="match status" value="1"/>
</dbReference>
<dbReference type="NCBIfam" id="TIGR01143">
    <property type="entry name" value="murF"/>
    <property type="match status" value="1"/>
</dbReference>
<feature type="domain" description="Mur ligase N-terminal catalytic" evidence="12">
    <location>
        <begin position="30"/>
        <end position="74"/>
    </location>
</feature>
<dbReference type="InterPro" id="IPR013221">
    <property type="entry name" value="Mur_ligase_cen"/>
</dbReference>
<dbReference type="Gene3D" id="3.90.190.20">
    <property type="entry name" value="Mur ligase, C-terminal domain"/>
    <property type="match status" value="1"/>
</dbReference>
<evidence type="ECO:0000256" key="2">
    <source>
        <dbReference type="ARBA" id="ARBA00022598"/>
    </source>
</evidence>
<keyword evidence="6 10" id="KW-0133">Cell shape</keyword>
<evidence type="ECO:0000256" key="11">
    <source>
        <dbReference type="RuleBase" id="RU004136"/>
    </source>
</evidence>
<feature type="domain" description="Mur ligase C-terminal" evidence="13">
    <location>
        <begin position="311"/>
        <end position="433"/>
    </location>
</feature>
<accession>A0ABV0JIA3</accession>
<dbReference type="PANTHER" id="PTHR43024:SF1">
    <property type="entry name" value="UDP-N-ACETYLMURAMOYL-TRIPEPTIDE--D-ALANYL-D-ALANINE LIGASE"/>
    <property type="match status" value="1"/>
</dbReference>
<dbReference type="RefSeq" id="WP_190427849.1">
    <property type="nucleotide sequence ID" value="NZ_JAMPKK010000002.1"/>
</dbReference>
<keyword evidence="9 10" id="KW-0961">Cell wall biogenesis/degradation</keyword>
<comment type="pathway">
    <text evidence="10 11">Cell wall biogenesis; peptidoglycan biosynthesis.</text>
</comment>
<dbReference type="InterPro" id="IPR005863">
    <property type="entry name" value="UDP-N-AcMur_synth"/>
</dbReference>
<evidence type="ECO:0000256" key="5">
    <source>
        <dbReference type="ARBA" id="ARBA00022840"/>
    </source>
</evidence>
<dbReference type="InterPro" id="IPR004101">
    <property type="entry name" value="Mur_ligase_C"/>
</dbReference>
<dbReference type="Gene3D" id="3.40.1190.10">
    <property type="entry name" value="Mur-like, catalytic domain"/>
    <property type="match status" value="1"/>
</dbReference>
<keyword evidence="1 10" id="KW-0963">Cytoplasm</keyword>
<organism evidence="15 16">
    <name type="scientific">Funiculus sociatus GB2-A5</name>
    <dbReference type="NCBI Taxonomy" id="2933946"/>
    <lineage>
        <taxon>Bacteria</taxon>
        <taxon>Bacillati</taxon>
        <taxon>Cyanobacteriota</taxon>
        <taxon>Cyanophyceae</taxon>
        <taxon>Coleofasciculales</taxon>
        <taxon>Coleofasciculaceae</taxon>
        <taxon>Funiculus</taxon>
    </lineage>
</organism>
<dbReference type="Proteomes" id="UP001442494">
    <property type="component" value="Unassembled WGS sequence"/>
</dbReference>
<dbReference type="InterPro" id="IPR000713">
    <property type="entry name" value="Mur_ligase_N"/>
</dbReference>
<name>A0ABV0JIA3_9CYAN</name>
<keyword evidence="8 10" id="KW-0131">Cell cycle</keyword>
<keyword evidence="5 10" id="KW-0067">ATP-binding</keyword>
<comment type="similarity">
    <text evidence="10">Belongs to the MurCDEF family. MurF subfamily.</text>
</comment>
<keyword evidence="4 10" id="KW-0547">Nucleotide-binding</keyword>
<evidence type="ECO:0000256" key="3">
    <source>
        <dbReference type="ARBA" id="ARBA00022618"/>
    </source>
</evidence>
<evidence type="ECO:0000256" key="4">
    <source>
        <dbReference type="ARBA" id="ARBA00022741"/>
    </source>
</evidence>
<keyword evidence="3 10" id="KW-0132">Cell division</keyword>
<dbReference type="HAMAP" id="MF_02019">
    <property type="entry name" value="MurF"/>
    <property type="match status" value="1"/>
</dbReference>
<evidence type="ECO:0000313" key="16">
    <source>
        <dbReference type="Proteomes" id="UP001442494"/>
    </source>
</evidence>
<dbReference type="SUPFAM" id="SSF53623">
    <property type="entry name" value="MurD-like peptide ligases, catalytic domain"/>
    <property type="match status" value="1"/>
</dbReference>
<evidence type="ECO:0000259" key="12">
    <source>
        <dbReference type="Pfam" id="PF01225"/>
    </source>
</evidence>
<evidence type="ECO:0000259" key="14">
    <source>
        <dbReference type="Pfam" id="PF08245"/>
    </source>
</evidence>
<dbReference type="Pfam" id="PF02875">
    <property type="entry name" value="Mur_ligase_C"/>
    <property type="match status" value="1"/>
</dbReference>
<keyword evidence="7 10" id="KW-0573">Peptidoglycan synthesis</keyword>
<feature type="binding site" evidence="10">
    <location>
        <begin position="113"/>
        <end position="119"/>
    </location>
    <ligand>
        <name>ATP</name>
        <dbReference type="ChEBI" id="CHEBI:30616"/>
    </ligand>
</feature>
<dbReference type="InterPro" id="IPR036615">
    <property type="entry name" value="Mur_ligase_C_dom_sf"/>
</dbReference>
<protein>
    <recommendedName>
        <fullName evidence="10 11">UDP-N-acetylmuramoyl-tripeptide--D-alanyl-D-alanine ligase</fullName>
        <ecNumber evidence="10 11">6.3.2.10</ecNumber>
    </recommendedName>
    <alternativeName>
        <fullName evidence="10">D-alanyl-D-alanine-adding enzyme</fullName>
    </alternativeName>
</protein>
<comment type="subcellular location">
    <subcellularLocation>
        <location evidence="10 11">Cytoplasm</location>
    </subcellularLocation>
</comment>
<evidence type="ECO:0000256" key="6">
    <source>
        <dbReference type="ARBA" id="ARBA00022960"/>
    </source>
</evidence>
<keyword evidence="16" id="KW-1185">Reference proteome</keyword>
<dbReference type="GO" id="GO:0016874">
    <property type="term" value="F:ligase activity"/>
    <property type="evidence" value="ECO:0007669"/>
    <property type="project" value="UniProtKB-KW"/>
</dbReference>
<comment type="caution">
    <text evidence="15">The sequence shown here is derived from an EMBL/GenBank/DDBJ whole genome shotgun (WGS) entry which is preliminary data.</text>
</comment>
<dbReference type="SUPFAM" id="SSF53244">
    <property type="entry name" value="MurD-like peptide ligases, peptide-binding domain"/>
    <property type="match status" value="1"/>
</dbReference>
<dbReference type="EC" id="6.3.2.10" evidence="10 11"/>
<dbReference type="EMBL" id="JAMPKK010000002">
    <property type="protein sequence ID" value="MEP0863174.1"/>
    <property type="molecule type" value="Genomic_DNA"/>
</dbReference>